<sequence>MPRLMGLARRRRVRRAGGQQEPRYGRHAAAHNFAAKQKSESFDFSVRMKKRKKDGHDAEVGATLLNRWLLKSGESEAPESTFELLPERGPGFPCFAACSPTRTTRATGWKSNAFLSKTARVYCGSFVIDRPHPFPMRGRRQNAVNYCQPVVAAAARLATPVSGPQAPAVSRGSNRRLRLGARSVQRLQ</sequence>
<reference evidence="2" key="1">
    <citation type="submission" date="2016-01" db="EMBL/GenBank/DDBJ databases">
        <authorList>
            <person name="Peeters C."/>
        </authorList>
    </citation>
    <scope>NUCLEOTIDE SEQUENCE [LARGE SCALE GENOMIC DNA]</scope>
    <source>
        <strain evidence="2">LMG 29318</strain>
    </source>
</reference>
<dbReference type="EMBL" id="FCOF02000017">
    <property type="protein sequence ID" value="SAK72334.1"/>
    <property type="molecule type" value="Genomic_DNA"/>
</dbReference>
<evidence type="ECO:0000313" key="3">
    <source>
        <dbReference type="Proteomes" id="UP000054870"/>
    </source>
</evidence>
<evidence type="ECO:0000256" key="1">
    <source>
        <dbReference type="SAM" id="MobiDB-lite"/>
    </source>
</evidence>
<accession>A0A158BQI2</accession>
<dbReference type="AlphaFoldDB" id="A0A158BQI2"/>
<protein>
    <submittedName>
        <fullName evidence="2">Uncharacterized protein</fullName>
    </submittedName>
</protein>
<name>A0A158BQI2_9BURK</name>
<keyword evidence="3" id="KW-1185">Reference proteome</keyword>
<gene>
    <name evidence="2" type="ORF">AWB75_03867</name>
</gene>
<feature type="region of interest" description="Disordered" evidence="1">
    <location>
        <begin position="1"/>
        <end position="25"/>
    </location>
</feature>
<evidence type="ECO:0000313" key="2">
    <source>
        <dbReference type="EMBL" id="SAK72334.1"/>
    </source>
</evidence>
<dbReference type="Proteomes" id="UP000054870">
    <property type="component" value="Unassembled WGS sequence"/>
</dbReference>
<comment type="caution">
    <text evidence="2">The sequence shown here is derived from an EMBL/GenBank/DDBJ whole genome shotgun (WGS) entry which is preliminary data.</text>
</comment>
<proteinExistence type="predicted"/>
<organism evidence="2 3">
    <name type="scientific">Caballeronia catudaia</name>
    <dbReference type="NCBI Taxonomy" id="1777136"/>
    <lineage>
        <taxon>Bacteria</taxon>
        <taxon>Pseudomonadati</taxon>
        <taxon>Pseudomonadota</taxon>
        <taxon>Betaproteobacteria</taxon>
        <taxon>Burkholderiales</taxon>
        <taxon>Burkholderiaceae</taxon>
        <taxon>Caballeronia</taxon>
    </lineage>
</organism>